<reference evidence="2" key="1">
    <citation type="submission" date="2025-08" db="UniProtKB">
        <authorList>
            <consortium name="RefSeq"/>
        </authorList>
    </citation>
    <scope>IDENTIFICATION</scope>
</reference>
<dbReference type="Proteomes" id="UP001652624">
    <property type="component" value="Chromosome X"/>
</dbReference>
<gene>
    <name evidence="2" type="primary">LOC132535762</name>
</gene>
<dbReference type="SUPFAM" id="SSF50814">
    <property type="entry name" value="Lipocalins"/>
    <property type="match status" value="1"/>
</dbReference>
<organism evidence="1 2">
    <name type="scientific">Erinaceus europaeus</name>
    <name type="common">Western European hedgehog</name>
    <dbReference type="NCBI Taxonomy" id="9365"/>
    <lineage>
        <taxon>Eukaryota</taxon>
        <taxon>Metazoa</taxon>
        <taxon>Chordata</taxon>
        <taxon>Craniata</taxon>
        <taxon>Vertebrata</taxon>
        <taxon>Euteleostomi</taxon>
        <taxon>Mammalia</taxon>
        <taxon>Eutheria</taxon>
        <taxon>Laurasiatheria</taxon>
        <taxon>Eulipotyphla</taxon>
        <taxon>Erinaceidae</taxon>
        <taxon>Erinaceinae</taxon>
        <taxon>Erinaceus</taxon>
    </lineage>
</organism>
<dbReference type="GeneID" id="132535762"/>
<name>A0ABM3WQ29_ERIEU</name>
<sequence>MASDYNMDRIREGGPLRCYFRDIRCSQNCDVLHIKFYKKNKKVFFSSVEICSCSKAIVMSVGVDVQYSNYSGQNEYDFIYTSKTMLIIKNVNTDGDKVTSVILALGMYFTSSNRLHAHAVKNVGFG</sequence>
<evidence type="ECO:0000313" key="2">
    <source>
        <dbReference type="RefSeq" id="XP_060038678.1"/>
    </source>
</evidence>
<accession>A0ABM3WQ29</accession>
<evidence type="ECO:0000313" key="1">
    <source>
        <dbReference type="Proteomes" id="UP001652624"/>
    </source>
</evidence>
<protein>
    <submittedName>
        <fullName evidence="2">Female-specific lacrimal gland protein-like</fullName>
    </submittedName>
</protein>
<keyword evidence="1" id="KW-1185">Reference proteome</keyword>
<proteinExistence type="predicted"/>
<dbReference type="InterPro" id="IPR012674">
    <property type="entry name" value="Calycin"/>
</dbReference>
<dbReference type="RefSeq" id="XP_060038678.1">
    <property type="nucleotide sequence ID" value="XM_060182695.1"/>
</dbReference>
<dbReference type="Gene3D" id="2.40.128.20">
    <property type="match status" value="1"/>
</dbReference>